<comment type="similarity">
    <text evidence="2">Belongs to the MscS (TC 1.A.23) family.</text>
</comment>
<evidence type="ECO:0000256" key="7">
    <source>
        <dbReference type="SAM" id="MobiDB-lite"/>
    </source>
</evidence>
<feature type="compositionally biased region" description="Basic and acidic residues" evidence="7">
    <location>
        <begin position="361"/>
        <end position="372"/>
    </location>
</feature>
<dbReference type="Pfam" id="PF21082">
    <property type="entry name" value="MS_channel_3rd"/>
    <property type="match status" value="1"/>
</dbReference>
<dbReference type="InterPro" id="IPR011066">
    <property type="entry name" value="MscS_channel_C_sf"/>
</dbReference>
<evidence type="ECO:0000313" key="12">
    <source>
        <dbReference type="Proteomes" id="UP000289691"/>
    </source>
</evidence>
<evidence type="ECO:0000256" key="2">
    <source>
        <dbReference type="ARBA" id="ARBA00008017"/>
    </source>
</evidence>
<keyword evidence="6 8" id="KW-0472">Membrane</keyword>
<feature type="transmembrane region" description="Helical" evidence="8">
    <location>
        <begin position="68"/>
        <end position="88"/>
    </location>
</feature>
<dbReference type="Pfam" id="PF00924">
    <property type="entry name" value="MS_channel_2nd"/>
    <property type="match status" value="1"/>
</dbReference>
<dbReference type="InterPro" id="IPR006685">
    <property type="entry name" value="MscS_channel_2nd"/>
</dbReference>
<dbReference type="PANTHER" id="PTHR30221">
    <property type="entry name" value="SMALL-CONDUCTANCE MECHANOSENSITIVE CHANNEL"/>
    <property type="match status" value="1"/>
</dbReference>
<evidence type="ECO:0000313" key="11">
    <source>
        <dbReference type="EMBL" id="RXK47411.1"/>
    </source>
</evidence>
<evidence type="ECO:0000256" key="5">
    <source>
        <dbReference type="ARBA" id="ARBA00022989"/>
    </source>
</evidence>
<dbReference type="InterPro" id="IPR045275">
    <property type="entry name" value="MscS_archaea/bacteria_type"/>
</dbReference>
<evidence type="ECO:0000256" key="8">
    <source>
        <dbReference type="SAM" id="Phobius"/>
    </source>
</evidence>
<keyword evidence="3" id="KW-1003">Cell membrane</keyword>
<dbReference type="PANTHER" id="PTHR30221:SF1">
    <property type="entry name" value="SMALL-CONDUCTANCE MECHANOSENSITIVE CHANNEL"/>
    <property type="match status" value="1"/>
</dbReference>
<dbReference type="GO" id="GO:0008381">
    <property type="term" value="F:mechanosensitive monoatomic ion channel activity"/>
    <property type="evidence" value="ECO:0007669"/>
    <property type="project" value="InterPro"/>
</dbReference>
<feature type="transmembrane region" description="Helical" evidence="8">
    <location>
        <begin position="20"/>
        <end position="41"/>
    </location>
</feature>
<evidence type="ECO:0000256" key="1">
    <source>
        <dbReference type="ARBA" id="ARBA00004651"/>
    </source>
</evidence>
<dbReference type="SUPFAM" id="SSF82861">
    <property type="entry name" value="Mechanosensitive channel protein MscS (YggB), transmembrane region"/>
    <property type="match status" value="1"/>
</dbReference>
<dbReference type="InterPro" id="IPR010920">
    <property type="entry name" value="LSM_dom_sf"/>
</dbReference>
<dbReference type="AlphaFoldDB" id="A0A498L1H7"/>
<dbReference type="InterPro" id="IPR011014">
    <property type="entry name" value="MscS_channel_TM-2"/>
</dbReference>
<dbReference type="RefSeq" id="WP_129070114.1">
    <property type="nucleotide sequence ID" value="NZ_RDFA01000006.1"/>
</dbReference>
<feature type="domain" description="Mechanosensitive ion channel MscS C-terminal" evidence="10">
    <location>
        <begin position="254"/>
        <end position="337"/>
    </location>
</feature>
<feature type="domain" description="Mechanosensitive ion channel MscS" evidence="9">
    <location>
        <begin position="179"/>
        <end position="245"/>
    </location>
</feature>
<reference evidence="11 12" key="1">
    <citation type="submission" date="2019-01" db="EMBL/GenBank/DDBJ databases">
        <title>Halorientalis sp. F13-25 a new haloarchaeum isolated from hypersaline water.</title>
        <authorList>
            <person name="Ana D.-V."/>
            <person name="Cristina S.-P."/>
            <person name="Antonio V."/>
        </authorList>
    </citation>
    <scope>NUCLEOTIDE SEQUENCE [LARGE SCALE GENOMIC DNA]</scope>
    <source>
        <strain evidence="11 12">F13-25</strain>
    </source>
</reference>
<gene>
    <name evidence="11" type="ORF">EAF64_16685</name>
</gene>
<feature type="transmembrane region" description="Helical" evidence="8">
    <location>
        <begin position="94"/>
        <end position="113"/>
    </location>
</feature>
<evidence type="ECO:0000256" key="3">
    <source>
        <dbReference type="ARBA" id="ARBA00022475"/>
    </source>
</evidence>
<comment type="caution">
    <text evidence="11">The sequence shown here is derived from an EMBL/GenBank/DDBJ whole genome shotgun (WGS) entry which is preliminary data.</text>
</comment>
<keyword evidence="4 8" id="KW-0812">Transmembrane</keyword>
<dbReference type="Gene3D" id="1.10.287.1260">
    <property type="match status" value="1"/>
</dbReference>
<dbReference type="SUPFAM" id="SSF82689">
    <property type="entry name" value="Mechanosensitive channel protein MscS (YggB), C-terminal domain"/>
    <property type="match status" value="1"/>
</dbReference>
<dbReference type="Gene3D" id="2.30.30.60">
    <property type="match status" value="1"/>
</dbReference>
<dbReference type="Proteomes" id="UP000289691">
    <property type="component" value="Unassembled WGS sequence"/>
</dbReference>
<comment type="subcellular location">
    <subcellularLocation>
        <location evidence="1">Cell membrane</location>
        <topology evidence="1">Multi-pass membrane protein</topology>
    </subcellularLocation>
</comment>
<feature type="region of interest" description="Disordered" evidence="7">
    <location>
        <begin position="350"/>
        <end position="372"/>
    </location>
</feature>
<keyword evidence="5 8" id="KW-1133">Transmembrane helix</keyword>
<evidence type="ECO:0000256" key="4">
    <source>
        <dbReference type="ARBA" id="ARBA00022692"/>
    </source>
</evidence>
<proteinExistence type="inferred from homology"/>
<keyword evidence="12" id="KW-1185">Reference proteome</keyword>
<dbReference type="Gene3D" id="3.30.70.100">
    <property type="match status" value="1"/>
</dbReference>
<evidence type="ECO:0000259" key="10">
    <source>
        <dbReference type="Pfam" id="PF21082"/>
    </source>
</evidence>
<evidence type="ECO:0000259" key="9">
    <source>
        <dbReference type="Pfam" id="PF00924"/>
    </source>
</evidence>
<name>A0A498L1H7_9EURY</name>
<protein>
    <submittedName>
        <fullName evidence="11">Mechanosensitive ion channel family protein</fullName>
    </submittedName>
</protein>
<dbReference type="InterPro" id="IPR023408">
    <property type="entry name" value="MscS_beta-dom_sf"/>
</dbReference>
<feature type="transmembrane region" description="Helical" evidence="8">
    <location>
        <begin position="134"/>
        <end position="155"/>
    </location>
</feature>
<dbReference type="OrthoDB" id="121853at2157"/>
<evidence type="ECO:0000256" key="6">
    <source>
        <dbReference type="ARBA" id="ARBA00023136"/>
    </source>
</evidence>
<dbReference type="GO" id="GO:0005886">
    <property type="term" value="C:plasma membrane"/>
    <property type="evidence" value="ECO:0007669"/>
    <property type="project" value="UniProtKB-SubCell"/>
</dbReference>
<dbReference type="SUPFAM" id="SSF50182">
    <property type="entry name" value="Sm-like ribonucleoproteins"/>
    <property type="match status" value="1"/>
</dbReference>
<dbReference type="EMBL" id="RDFA01000006">
    <property type="protein sequence ID" value="RXK47411.1"/>
    <property type="molecule type" value="Genomic_DNA"/>
</dbReference>
<accession>A0A498L1H7</accession>
<sequence length="372" mass="40051">MQLADLWTDAEAAVLGLPPWAAVLVILGGSLALAWLVRVGGDVVIRRLTRRIDGDVDDAVFSTLHPPLYVSVLIGGVYLAGAVVWDFTTFGYPVRSGTLSILVVLWAWTLTRLGRRVATAASDEVSFDRKILPIFQNVWTAIVLGASTFVLLTLWSVDVTPLLASAGIVGIVVGFAAKDTIANFFGSIALYADGTYAVGDFVVLDSGERGRVEDISIRSTVIRTRDDMLVTVPNSVLNSALIVNESTPGRDRRVRVPVGVAYDSDLEHVESVLKEVAAAEGLIEERPKPRVRYRSFSDSAVDVELLGWIDDPVLRGRVTHRLVKAVHAAFREEGIEIPFPQRELTVVGGAPDGTADAGLDGTRDGHVDAATD</sequence>
<organism evidence="11 12">
    <name type="scientific">Halorientalis pallida</name>
    <dbReference type="NCBI Taxonomy" id="2479928"/>
    <lineage>
        <taxon>Archaea</taxon>
        <taxon>Methanobacteriati</taxon>
        <taxon>Methanobacteriota</taxon>
        <taxon>Stenosarchaea group</taxon>
        <taxon>Halobacteria</taxon>
        <taxon>Halobacteriales</taxon>
        <taxon>Haloarculaceae</taxon>
        <taxon>Halorientalis</taxon>
    </lineage>
</organism>
<dbReference type="InterPro" id="IPR049278">
    <property type="entry name" value="MS_channel_C"/>
</dbReference>